<proteinExistence type="predicted"/>
<feature type="transmembrane region" description="Helical" evidence="1">
    <location>
        <begin position="39"/>
        <end position="59"/>
    </location>
</feature>
<keyword evidence="1" id="KW-1133">Transmembrane helix</keyword>
<evidence type="ECO:0000313" key="2">
    <source>
        <dbReference type="EMBL" id="QNP37709.1"/>
    </source>
</evidence>
<feature type="transmembrane region" description="Helical" evidence="1">
    <location>
        <begin position="9"/>
        <end position="27"/>
    </location>
</feature>
<dbReference type="AlphaFoldDB" id="A0A7H0FNU3"/>
<dbReference type="RefSeq" id="WP_002383174.1">
    <property type="nucleotide sequence ID" value="NZ_CABGRP010000003.1"/>
</dbReference>
<keyword evidence="1" id="KW-0472">Membrane</keyword>
<sequence>MKDNIKKQLIQLVVVISSGICAYFFPIASKFLNIQSDKILIGFDIAIFNTCISILLAVIQDFFMKKKMNVTVSVKSGSQESNKLYISNDDVDEEKTIDVVVNIDVSGKKRFCKKNIMIKCPTSYILQLEKRKNVSFIKEITTSEEYEIDLNEMLSKSPEFDISFSREIHFSLLLEEHNRGNKDELRFEREKNWGLISINSNGLKLIQK</sequence>
<reference evidence="2 3" key="1">
    <citation type="submission" date="2020-08" db="EMBL/GenBank/DDBJ databases">
        <title>Enterococcus faecalis SF28073 genome assembly.</title>
        <authorList>
            <person name="Duerkop B.A."/>
            <person name="Johnson C.N."/>
        </authorList>
    </citation>
    <scope>NUCLEOTIDE SEQUENCE [LARGE SCALE GENOMIC DNA]</scope>
    <source>
        <strain evidence="2 3">SF28073</strain>
    </source>
</reference>
<gene>
    <name evidence="2" type="ORF">H9Q64_14785</name>
</gene>
<protein>
    <submittedName>
        <fullName evidence="2">Uncharacterized protein</fullName>
    </submittedName>
</protein>
<dbReference type="Proteomes" id="UP000516122">
    <property type="component" value="Chromosome"/>
</dbReference>
<keyword evidence="1" id="KW-0812">Transmembrane</keyword>
<dbReference type="EMBL" id="CP060804">
    <property type="protein sequence ID" value="QNP37709.1"/>
    <property type="molecule type" value="Genomic_DNA"/>
</dbReference>
<organism evidence="2 3">
    <name type="scientific">Enterococcus faecalis</name>
    <name type="common">Streptococcus faecalis</name>
    <dbReference type="NCBI Taxonomy" id="1351"/>
    <lineage>
        <taxon>Bacteria</taxon>
        <taxon>Bacillati</taxon>
        <taxon>Bacillota</taxon>
        <taxon>Bacilli</taxon>
        <taxon>Lactobacillales</taxon>
        <taxon>Enterococcaceae</taxon>
        <taxon>Enterococcus</taxon>
    </lineage>
</organism>
<name>A0A7H0FNU3_ENTFL</name>
<evidence type="ECO:0000313" key="3">
    <source>
        <dbReference type="Proteomes" id="UP000516122"/>
    </source>
</evidence>
<accession>A0A7H0FNU3</accession>
<evidence type="ECO:0000256" key="1">
    <source>
        <dbReference type="SAM" id="Phobius"/>
    </source>
</evidence>